<sequence length="187" mass="21278">ASSLDEAVKIAQELIQLFKAGGFDLVKWTSNSTELLGHIPSFHRQSESISLDTDDSFKILGLHWLPASDEFIFRVSQPQSDCTKRAILSATARLYDVLGLVGPVILFAKLLIKELWLLKIGWDECPPQHICERWQNYIIELPIIQNLKYPRHVGIEDTSEIYLLAFSDASEQAFGSVLYLYVKNRNQ</sequence>
<evidence type="ECO:0000313" key="1">
    <source>
        <dbReference type="EMBL" id="JAA85271.1"/>
    </source>
</evidence>
<feature type="non-terminal residue" evidence="1">
    <location>
        <position position="187"/>
    </location>
</feature>
<protein>
    <submittedName>
        <fullName evidence="1">Gag-pol polyprotein</fullName>
    </submittedName>
</protein>
<dbReference type="InterPro" id="IPR008042">
    <property type="entry name" value="Retrotrans_Pao"/>
</dbReference>
<feature type="non-terminal residue" evidence="1">
    <location>
        <position position="1"/>
    </location>
</feature>
<accession>S4P1E5</accession>
<name>S4P1E5_9NEOP</name>
<proteinExistence type="predicted"/>
<reference evidence="1" key="2">
    <citation type="submission" date="2013-05" db="EMBL/GenBank/DDBJ databases">
        <authorList>
            <person name="Carter J.-M."/>
            <person name="Baker S.C."/>
            <person name="Pink R."/>
            <person name="Carter D.R.F."/>
            <person name="Collins A."/>
            <person name="Tomlin J."/>
            <person name="Gibbs M."/>
            <person name="Breuker C.J."/>
        </authorList>
    </citation>
    <scope>NUCLEOTIDE SEQUENCE</scope>
    <source>
        <tissue evidence="1">Ovary</tissue>
    </source>
</reference>
<dbReference type="EMBL" id="GAIX01007289">
    <property type="protein sequence ID" value="JAA85271.1"/>
    <property type="molecule type" value="Transcribed_RNA"/>
</dbReference>
<reference evidence="1" key="1">
    <citation type="journal article" date="2013" name="BMC Genomics">
        <title>Unscrambling butterfly oogenesis.</title>
        <authorList>
            <person name="Carter J.M."/>
            <person name="Baker S.C."/>
            <person name="Pink R."/>
            <person name="Carter D.R."/>
            <person name="Collins A."/>
            <person name="Tomlin J."/>
            <person name="Gibbs M."/>
            <person name="Breuker C.J."/>
        </authorList>
    </citation>
    <scope>NUCLEOTIDE SEQUENCE</scope>
    <source>
        <tissue evidence="1">Ovary</tissue>
    </source>
</reference>
<organism evidence="1">
    <name type="scientific">Pararge aegeria</name>
    <name type="common">speckled wood butterfly</name>
    <dbReference type="NCBI Taxonomy" id="116150"/>
    <lineage>
        <taxon>Eukaryota</taxon>
        <taxon>Metazoa</taxon>
        <taxon>Ecdysozoa</taxon>
        <taxon>Arthropoda</taxon>
        <taxon>Hexapoda</taxon>
        <taxon>Insecta</taxon>
        <taxon>Pterygota</taxon>
        <taxon>Neoptera</taxon>
        <taxon>Endopterygota</taxon>
        <taxon>Lepidoptera</taxon>
        <taxon>Glossata</taxon>
        <taxon>Ditrysia</taxon>
        <taxon>Papilionoidea</taxon>
        <taxon>Nymphalidae</taxon>
        <taxon>Satyrinae</taxon>
        <taxon>Satyrini</taxon>
        <taxon>Parargina</taxon>
        <taxon>Pararge</taxon>
    </lineage>
</organism>
<dbReference type="Pfam" id="PF05380">
    <property type="entry name" value="Peptidase_A17"/>
    <property type="match status" value="1"/>
</dbReference>
<dbReference type="PANTHER" id="PTHR47331">
    <property type="entry name" value="PHD-TYPE DOMAIN-CONTAINING PROTEIN"/>
    <property type="match status" value="1"/>
</dbReference>
<dbReference type="PANTHER" id="PTHR47331:SF1">
    <property type="entry name" value="GAG-LIKE PROTEIN"/>
    <property type="match status" value="1"/>
</dbReference>
<dbReference type="AlphaFoldDB" id="S4P1E5"/>